<dbReference type="InterPro" id="IPR001789">
    <property type="entry name" value="Sig_transdc_resp-reg_receiver"/>
</dbReference>
<comment type="function">
    <text evidence="7">May play the central regulatory role in sporulation. It may be an element of the effector pathway responsible for the activation of sporulation genes in response to nutritional stress. Spo0A may act in concert with spo0H (a sigma factor) to control the expression of some genes that are critical to the sporulation process.</text>
</comment>
<dbReference type="GO" id="GO:0000976">
    <property type="term" value="F:transcription cis-regulatory region binding"/>
    <property type="evidence" value="ECO:0007669"/>
    <property type="project" value="TreeGrafter"/>
</dbReference>
<dbReference type="AlphaFoldDB" id="A0A415E0P1"/>
<feature type="domain" description="Response regulatory" evidence="10">
    <location>
        <begin position="2"/>
        <end position="116"/>
    </location>
</feature>
<dbReference type="STRING" id="1776384.GCA_900086585_00628"/>
<feature type="DNA-binding region" description="OmpR/PhoB-type" evidence="9">
    <location>
        <begin position="125"/>
        <end position="223"/>
    </location>
</feature>
<feature type="domain" description="OmpR/PhoB-type" evidence="11">
    <location>
        <begin position="125"/>
        <end position="223"/>
    </location>
</feature>
<dbReference type="SMART" id="SM00448">
    <property type="entry name" value="REC"/>
    <property type="match status" value="1"/>
</dbReference>
<dbReference type="RefSeq" id="WP_067533770.1">
    <property type="nucleotide sequence ID" value="NZ_AP025567.1"/>
</dbReference>
<dbReference type="InterPro" id="IPR001867">
    <property type="entry name" value="OmpR/PhoB-type_DNA-bd"/>
</dbReference>
<keyword evidence="13" id="KW-1185">Reference proteome</keyword>
<dbReference type="GO" id="GO:0032993">
    <property type="term" value="C:protein-DNA complex"/>
    <property type="evidence" value="ECO:0007669"/>
    <property type="project" value="TreeGrafter"/>
</dbReference>
<dbReference type="Pfam" id="PF00486">
    <property type="entry name" value="Trans_reg_C"/>
    <property type="match status" value="1"/>
</dbReference>
<organism evidence="12 13">
    <name type="scientific">Emergencia timonensis</name>
    <dbReference type="NCBI Taxonomy" id="1776384"/>
    <lineage>
        <taxon>Bacteria</taxon>
        <taxon>Bacillati</taxon>
        <taxon>Bacillota</taxon>
        <taxon>Clostridia</taxon>
        <taxon>Peptostreptococcales</taxon>
        <taxon>Anaerovoracaceae</taxon>
        <taxon>Emergencia</taxon>
    </lineage>
</organism>
<dbReference type="InterPro" id="IPR039420">
    <property type="entry name" value="WalR-like"/>
</dbReference>
<dbReference type="EMBL" id="QRMS01000003">
    <property type="protein sequence ID" value="RHJ87174.1"/>
    <property type="molecule type" value="Genomic_DNA"/>
</dbReference>
<evidence type="ECO:0000256" key="6">
    <source>
        <dbReference type="ARBA" id="ARBA00023163"/>
    </source>
</evidence>
<dbReference type="Gene3D" id="6.10.250.690">
    <property type="match status" value="1"/>
</dbReference>
<dbReference type="InterPro" id="IPR011006">
    <property type="entry name" value="CheY-like_superfamily"/>
</dbReference>
<dbReference type="FunFam" id="1.10.10.10:FF:000005">
    <property type="entry name" value="Two-component system response regulator"/>
    <property type="match status" value="1"/>
</dbReference>
<evidence type="ECO:0000256" key="5">
    <source>
        <dbReference type="ARBA" id="ARBA00023125"/>
    </source>
</evidence>
<dbReference type="SUPFAM" id="SSF52172">
    <property type="entry name" value="CheY-like"/>
    <property type="match status" value="1"/>
</dbReference>
<keyword evidence="3" id="KW-0902">Two-component regulatory system</keyword>
<dbReference type="SMART" id="SM00862">
    <property type="entry name" value="Trans_reg_C"/>
    <property type="match status" value="1"/>
</dbReference>
<evidence type="ECO:0000256" key="4">
    <source>
        <dbReference type="ARBA" id="ARBA00023015"/>
    </source>
</evidence>
<name>A0A415E0P1_9FIRM</name>
<dbReference type="GO" id="GO:0006355">
    <property type="term" value="P:regulation of DNA-templated transcription"/>
    <property type="evidence" value="ECO:0007669"/>
    <property type="project" value="InterPro"/>
</dbReference>
<dbReference type="Gene3D" id="3.40.50.2300">
    <property type="match status" value="1"/>
</dbReference>
<dbReference type="InterPro" id="IPR036388">
    <property type="entry name" value="WH-like_DNA-bd_sf"/>
</dbReference>
<dbReference type="GeneID" id="83003035"/>
<keyword evidence="2 8" id="KW-0597">Phosphoprotein</keyword>
<evidence type="ECO:0000259" key="11">
    <source>
        <dbReference type="PROSITE" id="PS51755"/>
    </source>
</evidence>
<dbReference type="OrthoDB" id="9790442at2"/>
<accession>A0A415E0P1</accession>
<keyword evidence="6" id="KW-0804">Transcription</keyword>
<dbReference type="GO" id="GO:0000156">
    <property type="term" value="F:phosphorelay response regulator activity"/>
    <property type="evidence" value="ECO:0007669"/>
    <property type="project" value="TreeGrafter"/>
</dbReference>
<dbReference type="CDD" id="cd17625">
    <property type="entry name" value="REC_OmpR_DrrD-like"/>
    <property type="match status" value="1"/>
</dbReference>
<dbReference type="PROSITE" id="PS50110">
    <property type="entry name" value="RESPONSE_REGULATORY"/>
    <property type="match status" value="1"/>
</dbReference>
<evidence type="ECO:0000256" key="9">
    <source>
        <dbReference type="PROSITE-ProRule" id="PRU01091"/>
    </source>
</evidence>
<comment type="caution">
    <text evidence="12">The sequence shown here is derived from an EMBL/GenBank/DDBJ whole genome shotgun (WGS) entry which is preliminary data.</text>
</comment>
<reference evidence="12 13" key="1">
    <citation type="submission" date="2018-08" db="EMBL/GenBank/DDBJ databases">
        <title>A genome reference for cultivated species of the human gut microbiota.</title>
        <authorList>
            <person name="Zou Y."/>
            <person name="Xue W."/>
            <person name="Luo G."/>
        </authorList>
    </citation>
    <scope>NUCLEOTIDE SEQUENCE [LARGE SCALE GENOMIC DNA]</scope>
    <source>
        <strain evidence="12 13">AM07-24</strain>
    </source>
</reference>
<dbReference type="Proteomes" id="UP000284841">
    <property type="component" value="Unassembled WGS sequence"/>
</dbReference>
<sequence length="225" mass="25602">MKLLIVEDEKRLCQTIAKHLKAEGYTIDTCYNGSDAIDYIEGTEYDAIILDIMLPGIDGIAVLKKVRSKKLKTPVLLLTAKNTVEDKVTGLDSGADDYLTKPFSLEELSARIRVMIRRSGVERVDNFLTVGPLTLDTDKKVAIREGKEITLTAKEYSILEYLMHNKEIVLSREKIQQHIWNYDYEGGSNIIDVYIRTLRNKIDAKFDQKLIQTVRGLGYVIKSEE</sequence>
<evidence type="ECO:0000256" key="1">
    <source>
        <dbReference type="ARBA" id="ARBA00018672"/>
    </source>
</evidence>
<dbReference type="Pfam" id="PF00072">
    <property type="entry name" value="Response_reg"/>
    <property type="match status" value="1"/>
</dbReference>
<dbReference type="PANTHER" id="PTHR48111">
    <property type="entry name" value="REGULATOR OF RPOS"/>
    <property type="match status" value="1"/>
</dbReference>
<evidence type="ECO:0000256" key="3">
    <source>
        <dbReference type="ARBA" id="ARBA00023012"/>
    </source>
</evidence>
<gene>
    <name evidence="12" type="ORF">DW099_10750</name>
</gene>
<feature type="modified residue" description="4-aspartylphosphate" evidence="8">
    <location>
        <position position="51"/>
    </location>
</feature>
<dbReference type="PROSITE" id="PS51755">
    <property type="entry name" value="OMPR_PHOB"/>
    <property type="match status" value="1"/>
</dbReference>
<dbReference type="FunFam" id="3.40.50.2300:FF:000001">
    <property type="entry name" value="DNA-binding response regulator PhoB"/>
    <property type="match status" value="1"/>
</dbReference>
<dbReference type="CDD" id="cd00383">
    <property type="entry name" value="trans_reg_C"/>
    <property type="match status" value="1"/>
</dbReference>
<evidence type="ECO:0000256" key="8">
    <source>
        <dbReference type="PROSITE-ProRule" id="PRU00169"/>
    </source>
</evidence>
<evidence type="ECO:0000259" key="10">
    <source>
        <dbReference type="PROSITE" id="PS50110"/>
    </source>
</evidence>
<evidence type="ECO:0000313" key="13">
    <source>
        <dbReference type="Proteomes" id="UP000284841"/>
    </source>
</evidence>
<dbReference type="PANTHER" id="PTHR48111:SF22">
    <property type="entry name" value="REGULATOR OF RPOS"/>
    <property type="match status" value="1"/>
</dbReference>
<evidence type="ECO:0000256" key="2">
    <source>
        <dbReference type="ARBA" id="ARBA00022553"/>
    </source>
</evidence>
<proteinExistence type="predicted"/>
<dbReference type="Gene3D" id="1.10.10.10">
    <property type="entry name" value="Winged helix-like DNA-binding domain superfamily/Winged helix DNA-binding domain"/>
    <property type="match status" value="1"/>
</dbReference>
<keyword evidence="4" id="KW-0805">Transcription regulation</keyword>
<keyword evidence="5 9" id="KW-0238">DNA-binding</keyword>
<evidence type="ECO:0000313" key="12">
    <source>
        <dbReference type="EMBL" id="RHJ87174.1"/>
    </source>
</evidence>
<dbReference type="GO" id="GO:0005829">
    <property type="term" value="C:cytosol"/>
    <property type="evidence" value="ECO:0007669"/>
    <property type="project" value="TreeGrafter"/>
</dbReference>
<protein>
    <recommendedName>
        <fullName evidence="1">Stage 0 sporulation protein A homolog</fullName>
    </recommendedName>
</protein>
<evidence type="ECO:0000256" key="7">
    <source>
        <dbReference type="ARBA" id="ARBA00024867"/>
    </source>
</evidence>